<dbReference type="EMBL" id="SDMQ01000007">
    <property type="protein sequence ID" value="TBT84680.1"/>
    <property type="molecule type" value="Genomic_DNA"/>
</dbReference>
<gene>
    <name evidence="1" type="ORF">ET989_08445</name>
</gene>
<accession>A0A4Q9KDE4</accession>
<dbReference type="AlphaFoldDB" id="A0A4Q9KDE4"/>
<reference evidence="1 2" key="1">
    <citation type="submission" date="2019-01" db="EMBL/GenBank/DDBJ databases">
        <title>Lactibacter flavus gen. nov., sp. nov., a novel bacterium of the family Propionibacteriaceae isolated from raw milk and dairy products.</title>
        <authorList>
            <person name="Huptas C."/>
            <person name="Wenning M."/>
            <person name="Breitenwieser F."/>
            <person name="Doll E."/>
            <person name="Von Neubeck M."/>
            <person name="Busse H.-J."/>
            <person name="Scherer S."/>
        </authorList>
    </citation>
    <scope>NUCLEOTIDE SEQUENCE [LARGE SCALE GENOMIC DNA]</scope>
    <source>
        <strain evidence="1 2">KCTC 33808</strain>
    </source>
</reference>
<dbReference type="InterPro" id="IPR007061">
    <property type="entry name" value="MST-like"/>
</dbReference>
<keyword evidence="2" id="KW-1185">Reference proteome</keyword>
<evidence type="ECO:0000313" key="1">
    <source>
        <dbReference type="EMBL" id="TBT84680.1"/>
    </source>
</evidence>
<dbReference type="Pfam" id="PF04978">
    <property type="entry name" value="MST"/>
    <property type="match status" value="1"/>
</dbReference>
<dbReference type="SUPFAM" id="SSF109854">
    <property type="entry name" value="DinB/YfiT-like putative metalloenzymes"/>
    <property type="match status" value="1"/>
</dbReference>
<comment type="caution">
    <text evidence="1">The sequence shown here is derived from an EMBL/GenBank/DDBJ whole genome shotgun (WGS) entry which is preliminary data.</text>
</comment>
<proteinExistence type="predicted"/>
<dbReference type="OrthoDB" id="4548523at2"/>
<sequence>MAEQNSGASRRPEPPAVAGEAETLLGFLEFLRATFAWKTDGLDDEQLRATLAPSSMTLGGLLNHLAFVEDYWLSLNVARVAPIEPFASADWDADPDYDWTSAATSTGAELRGRWEECVERSRVIVAEAIADEGAAALDLTVTRWGSDEQLTLRWILVHMVEEYARHCGHADLLRESIDGLVGE</sequence>
<protein>
    <submittedName>
        <fullName evidence="1">DinB family protein</fullName>
    </submittedName>
</protein>
<dbReference type="RefSeq" id="WP_131168102.1">
    <property type="nucleotide sequence ID" value="NZ_SDMQ01000007.1"/>
</dbReference>
<dbReference type="Gene3D" id="1.20.120.450">
    <property type="entry name" value="dinb family like domain"/>
    <property type="match status" value="1"/>
</dbReference>
<dbReference type="InterPro" id="IPR034660">
    <property type="entry name" value="DinB/YfiT-like"/>
</dbReference>
<name>A0A4Q9KDE4_9ACTN</name>
<evidence type="ECO:0000313" key="2">
    <source>
        <dbReference type="Proteomes" id="UP000292373"/>
    </source>
</evidence>
<organism evidence="1 2">
    <name type="scientific">Propioniciclava sinopodophylli</name>
    <dbReference type="NCBI Taxonomy" id="1837344"/>
    <lineage>
        <taxon>Bacteria</taxon>
        <taxon>Bacillati</taxon>
        <taxon>Actinomycetota</taxon>
        <taxon>Actinomycetes</taxon>
        <taxon>Propionibacteriales</taxon>
        <taxon>Propionibacteriaceae</taxon>
        <taxon>Propioniciclava</taxon>
    </lineage>
</organism>
<dbReference type="Proteomes" id="UP000292373">
    <property type="component" value="Unassembled WGS sequence"/>
</dbReference>